<dbReference type="Gene3D" id="1.20.120.450">
    <property type="entry name" value="dinb family like domain"/>
    <property type="match status" value="1"/>
</dbReference>
<accession>A0ABV6FN08</accession>
<dbReference type="EMBL" id="JBHLWI010000002">
    <property type="protein sequence ID" value="MFC0261251.1"/>
    <property type="molecule type" value="Genomic_DNA"/>
</dbReference>
<evidence type="ECO:0000313" key="3">
    <source>
        <dbReference type="EMBL" id="MFC0261251.1"/>
    </source>
</evidence>
<keyword evidence="4" id="KW-1185">Reference proteome</keyword>
<protein>
    <submittedName>
        <fullName evidence="3">DinB family protein</fullName>
    </submittedName>
</protein>
<dbReference type="InterPro" id="IPR034660">
    <property type="entry name" value="DinB/YfiT-like"/>
</dbReference>
<dbReference type="SUPFAM" id="SSF109854">
    <property type="entry name" value="DinB/YfiT-like putative metalloenzymes"/>
    <property type="match status" value="1"/>
</dbReference>
<dbReference type="RefSeq" id="WP_382385705.1">
    <property type="nucleotide sequence ID" value="NZ_JBHLWI010000002.1"/>
</dbReference>
<name>A0ABV6FN08_9BACT</name>
<keyword evidence="2" id="KW-0479">Metal-binding</keyword>
<evidence type="ECO:0000313" key="4">
    <source>
        <dbReference type="Proteomes" id="UP001589797"/>
    </source>
</evidence>
<dbReference type="Pfam" id="PF05163">
    <property type="entry name" value="DinB"/>
    <property type="match status" value="1"/>
</dbReference>
<evidence type="ECO:0000256" key="1">
    <source>
        <dbReference type="ARBA" id="ARBA00008635"/>
    </source>
</evidence>
<dbReference type="Proteomes" id="UP001589797">
    <property type="component" value="Unassembled WGS sequence"/>
</dbReference>
<evidence type="ECO:0000256" key="2">
    <source>
        <dbReference type="ARBA" id="ARBA00022723"/>
    </source>
</evidence>
<reference evidence="3 4" key="1">
    <citation type="submission" date="2024-09" db="EMBL/GenBank/DDBJ databases">
        <authorList>
            <person name="Sun Q."/>
            <person name="Mori K."/>
        </authorList>
    </citation>
    <scope>NUCLEOTIDE SEQUENCE [LARGE SCALE GENOMIC DNA]</scope>
    <source>
        <strain evidence="3 4">CCM 7650</strain>
    </source>
</reference>
<comment type="caution">
    <text evidence="3">The sequence shown here is derived from an EMBL/GenBank/DDBJ whole genome shotgun (WGS) entry which is preliminary data.</text>
</comment>
<proteinExistence type="inferred from homology"/>
<gene>
    <name evidence="3" type="ORF">ACFFIP_01055</name>
</gene>
<dbReference type="InterPro" id="IPR007837">
    <property type="entry name" value="DinB"/>
</dbReference>
<sequence>MKALIELWKEGRTRFTNQLAKIKPEDLTKKLGNSPNSAGFLIRHIAEVELLFAKNVFGNAEVKVDAKTLKAQRDTGEWTDLDALLALVNEAGVQLEKAINNQKGWDAVIKTQEFGEKSRAEALGRITTHTAYHAGQLAIILKYGTA</sequence>
<comment type="similarity">
    <text evidence="1">Belongs to the DinB family.</text>
</comment>
<organism evidence="3 4">
    <name type="scientific">Fontibacter flavus</name>
    <dbReference type="NCBI Taxonomy" id="654838"/>
    <lineage>
        <taxon>Bacteria</taxon>
        <taxon>Pseudomonadati</taxon>
        <taxon>Bacteroidota</taxon>
        <taxon>Cytophagia</taxon>
        <taxon>Cytophagales</taxon>
        <taxon>Cyclobacteriaceae</taxon>
        <taxon>Fontibacter</taxon>
    </lineage>
</organism>